<dbReference type="EMBL" id="MU856845">
    <property type="protein sequence ID" value="KAK4157841.1"/>
    <property type="molecule type" value="Genomic_DNA"/>
</dbReference>
<dbReference type="AlphaFoldDB" id="A0AAN6VW04"/>
<feature type="compositionally biased region" description="Basic and acidic residues" evidence="1">
    <location>
        <begin position="286"/>
        <end position="298"/>
    </location>
</feature>
<feature type="region of interest" description="Disordered" evidence="1">
    <location>
        <begin position="279"/>
        <end position="370"/>
    </location>
</feature>
<organism evidence="2 3">
    <name type="scientific">Chaetomidium leptoderma</name>
    <dbReference type="NCBI Taxonomy" id="669021"/>
    <lineage>
        <taxon>Eukaryota</taxon>
        <taxon>Fungi</taxon>
        <taxon>Dikarya</taxon>
        <taxon>Ascomycota</taxon>
        <taxon>Pezizomycotina</taxon>
        <taxon>Sordariomycetes</taxon>
        <taxon>Sordariomycetidae</taxon>
        <taxon>Sordariales</taxon>
        <taxon>Chaetomiaceae</taxon>
        <taxon>Chaetomidium</taxon>
    </lineage>
</organism>
<comment type="caution">
    <text evidence="2">The sequence shown here is derived from an EMBL/GenBank/DDBJ whole genome shotgun (WGS) entry which is preliminary data.</text>
</comment>
<reference evidence="2" key="1">
    <citation type="journal article" date="2023" name="Mol. Phylogenet. Evol.">
        <title>Genome-scale phylogeny and comparative genomics of the fungal order Sordariales.</title>
        <authorList>
            <person name="Hensen N."/>
            <person name="Bonometti L."/>
            <person name="Westerberg I."/>
            <person name="Brannstrom I.O."/>
            <person name="Guillou S."/>
            <person name="Cros-Aarteil S."/>
            <person name="Calhoun S."/>
            <person name="Haridas S."/>
            <person name="Kuo A."/>
            <person name="Mondo S."/>
            <person name="Pangilinan J."/>
            <person name="Riley R."/>
            <person name="LaButti K."/>
            <person name="Andreopoulos B."/>
            <person name="Lipzen A."/>
            <person name="Chen C."/>
            <person name="Yan M."/>
            <person name="Daum C."/>
            <person name="Ng V."/>
            <person name="Clum A."/>
            <person name="Steindorff A."/>
            <person name="Ohm R.A."/>
            <person name="Martin F."/>
            <person name="Silar P."/>
            <person name="Natvig D.O."/>
            <person name="Lalanne C."/>
            <person name="Gautier V."/>
            <person name="Ament-Velasquez S.L."/>
            <person name="Kruys A."/>
            <person name="Hutchinson M.I."/>
            <person name="Powell A.J."/>
            <person name="Barry K."/>
            <person name="Miller A.N."/>
            <person name="Grigoriev I.V."/>
            <person name="Debuchy R."/>
            <person name="Gladieux P."/>
            <person name="Hiltunen Thoren M."/>
            <person name="Johannesson H."/>
        </authorList>
    </citation>
    <scope>NUCLEOTIDE SEQUENCE</scope>
    <source>
        <strain evidence="2">CBS 538.74</strain>
    </source>
</reference>
<protein>
    <submittedName>
        <fullName evidence="2">Uncharacterized protein</fullName>
    </submittedName>
</protein>
<evidence type="ECO:0000256" key="1">
    <source>
        <dbReference type="SAM" id="MobiDB-lite"/>
    </source>
</evidence>
<proteinExistence type="predicted"/>
<gene>
    <name evidence="2" type="ORF">C8A00DRAFT_29227</name>
</gene>
<feature type="region of interest" description="Disordered" evidence="1">
    <location>
        <begin position="91"/>
        <end position="217"/>
    </location>
</feature>
<accession>A0AAN6VW04</accession>
<evidence type="ECO:0000313" key="2">
    <source>
        <dbReference type="EMBL" id="KAK4157841.1"/>
    </source>
</evidence>
<evidence type="ECO:0000313" key="3">
    <source>
        <dbReference type="Proteomes" id="UP001302745"/>
    </source>
</evidence>
<dbReference type="Proteomes" id="UP001302745">
    <property type="component" value="Unassembled WGS sequence"/>
</dbReference>
<feature type="region of interest" description="Disordered" evidence="1">
    <location>
        <begin position="386"/>
        <end position="429"/>
    </location>
</feature>
<feature type="compositionally biased region" description="Polar residues" evidence="1">
    <location>
        <begin position="386"/>
        <end position="397"/>
    </location>
</feature>
<name>A0AAN6VW04_9PEZI</name>
<keyword evidence="3" id="KW-1185">Reference proteome</keyword>
<sequence length="505" mass="56296">MAAVAPMDLIVGGDPTSIPLQCTLCPKKPNFSDLSHLLTHISSKSHLAHRFKAELKARDNRSALEDVRQYDTWCERYGINALLAERMAAKEQKKLGRRGRPSKTVSNRPGAAAGYQDVVKPDPDEYYDPLPATAHWSAIPGDFQDEHHGHFDNSSYPPPNLKRSRSDHSVPSTPENETRPKYHRRWPSETDTTDSIPVFDPRSESTEFDDENDASKLKGVRYPGMGLFDSADEIQKRMRNQRKDDSVLRNMEETSSGIEPNEFVWTEAGEFRRVRDIYATPSIEGSPDRELEGHETQKPKRGRRSTAAAASGPVRTRVSARQAASRNRRTRNKDSLLGQDDKDGVSGSGDGYDVFHDPLKPSPARAESPLRESAFELRRRRALQSLNSNRSLASATQKPAKPNPYISDREPVAPSFTSQPPVSSGHYFQHQHTMGAGTFNPLCVQTRGGYYNPYGYSNFGNDTKPSTTNFQAINGMNLGNMPFSAFGGPFASDSAHDRVDQDFDL</sequence>
<reference evidence="2" key="2">
    <citation type="submission" date="2023-05" db="EMBL/GenBank/DDBJ databases">
        <authorList>
            <consortium name="Lawrence Berkeley National Laboratory"/>
            <person name="Steindorff A."/>
            <person name="Hensen N."/>
            <person name="Bonometti L."/>
            <person name="Westerberg I."/>
            <person name="Brannstrom I.O."/>
            <person name="Guillou S."/>
            <person name="Cros-Aarteil S."/>
            <person name="Calhoun S."/>
            <person name="Haridas S."/>
            <person name="Kuo A."/>
            <person name="Mondo S."/>
            <person name="Pangilinan J."/>
            <person name="Riley R."/>
            <person name="Labutti K."/>
            <person name="Andreopoulos B."/>
            <person name="Lipzen A."/>
            <person name="Chen C."/>
            <person name="Yanf M."/>
            <person name="Daum C."/>
            <person name="Ng V."/>
            <person name="Clum A."/>
            <person name="Ohm R."/>
            <person name="Martin F."/>
            <person name="Silar P."/>
            <person name="Natvig D."/>
            <person name="Lalanne C."/>
            <person name="Gautier V."/>
            <person name="Ament-Velasquez S.L."/>
            <person name="Kruys A."/>
            <person name="Hutchinson M.I."/>
            <person name="Powell A.J."/>
            <person name="Barry K."/>
            <person name="Miller A.N."/>
            <person name="Grigoriev I.V."/>
            <person name="Debuchy R."/>
            <person name="Gladieux P."/>
            <person name="Thoren M.H."/>
            <person name="Johannesson H."/>
        </authorList>
    </citation>
    <scope>NUCLEOTIDE SEQUENCE</scope>
    <source>
        <strain evidence="2">CBS 538.74</strain>
    </source>
</reference>